<protein>
    <submittedName>
        <fullName evidence="4">Cell envelope biogenesis protein OmpA</fullName>
    </submittedName>
</protein>
<name>X7F6S2_9RHOB</name>
<dbReference type="InterPro" id="IPR024370">
    <property type="entry name" value="PBP_domain"/>
</dbReference>
<keyword evidence="2" id="KW-0472">Membrane</keyword>
<dbReference type="PANTHER" id="PTHR30570:SF1">
    <property type="entry name" value="PHOSPHATE-BINDING PROTEIN PSTS"/>
    <property type="match status" value="1"/>
</dbReference>
<dbReference type="SUPFAM" id="SSF103088">
    <property type="entry name" value="OmpA-like"/>
    <property type="match status" value="1"/>
</dbReference>
<dbReference type="PANTHER" id="PTHR30570">
    <property type="entry name" value="PERIPLASMIC PHOSPHATE BINDING COMPONENT OF PHOSPHATE ABC TRANSPORTER"/>
    <property type="match status" value="1"/>
</dbReference>
<dbReference type="EMBL" id="JAME01000027">
    <property type="protein sequence ID" value="ETX27801.1"/>
    <property type="molecule type" value="Genomic_DNA"/>
</dbReference>
<keyword evidence="5" id="KW-1185">Reference proteome</keyword>
<dbReference type="InterPro" id="IPR050811">
    <property type="entry name" value="Phosphate_ABC_transporter"/>
</dbReference>
<organism evidence="4 5">
    <name type="scientific">Roseivivax isoporae LMG 25204</name>
    <dbReference type="NCBI Taxonomy" id="1449351"/>
    <lineage>
        <taxon>Bacteria</taxon>
        <taxon>Pseudomonadati</taxon>
        <taxon>Pseudomonadota</taxon>
        <taxon>Alphaproteobacteria</taxon>
        <taxon>Rhodobacterales</taxon>
        <taxon>Roseobacteraceae</taxon>
        <taxon>Roseivivax</taxon>
    </lineage>
</organism>
<dbReference type="SUPFAM" id="SSF53850">
    <property type="entry name" value="Periplasmic binding protein-like II"/>
    <property type="match status" value="1"/>
</dbReference>
<evidence type="ECO:0000313" key="5">
    <source>
        <dbReference type="Proteomes" id="UP000023430"/>
    </source>
</evidence>
<feature type="domain" description="OmpA-like" evidence="3">
    <location>
        <begin position="395"/>
        <end position="517"/>
    </location>
</feature>
<dbReference type="RefSeq" id="WP_244437603.1">
    <property type="nucleotide sequence ID" value="NZ_JAME01000027.1"/>
</dbReference>
<dbReference type="STRING" id="1449351.RISW2_11410"/>
<dbReference type="Gene3D" id="3.40.190.10">
    <property type="entry name" value="Periplasmic binding protein-like II"/>
    <property type="match status" value="2"/>
</dbReference>
<accession>X7F6S2</accession>
<dbReference type="Pfam" id="PF12849">
    <property type="entry name" value="PBP_like_2"/>
    <property type="match status" value="1"/>
</dbReference>
<dbReference type="eggNOG" id="COG2885">
    <property type="taxonomic scope" value="Bacteria"/>
</dbReference>
<evidence type="ECO:0000256" key="1">
    <source>
        <dbReference type="ARBA" id="ARBA00022729"/>
    </source>
</evidence>
<reference evidence="4 5" key="1">
    <citation type="submission" date="2014-01" db="EMBL/GenBank/DDBJ databases">
        <title>Roseivivax isoporae LMG 25204 Genome Sequencing.</title>
        <authorList>
            <person name="Lai Q."/>
            <person name="Li G."/>
            <person name="Shao Z."/>
        </authorList>
    </citation>
    <scope>NUCLEOTIDE SEQUENCE [LARGE SCALE GENOMIC DNA]</scope>
    <source>
        <strain evidence="4 5">LMG 25204</strain>
    </source>
</reference>
<gene>
    <name evidence="4" type="ORF">RISW2_11410</name>
</gene>
<dbReference type="CDD" id="cd07185">
    <property type="entry name" value="OmpA_C-like"/>
    <property type="match status" value="1"/>
</dbReference>
<dbReference type="Gene3D" id="3.30.1330.60">
    <property type="entry name" value="OmpA-like domain"/>
    <property type="match status" value="1"/>
</dbReference>
<dbReference type="PATRIC" id="fig|1449351.3.peg.3343"/>
<dbReference type="eggNOG" id="COG0226">
    <property type="taxonomic scope" value="Bacteria"/>
</dbReference>
<evidence type="ECO:0000259" key="3">
    <source>
        <dbReference type="PROSITE" id="PS51123"/>
    </source>
</evidence>
<comment type="caution">
    <text evidence="4">The sequence shown here is derived from an EMBL/GenBank/DDBJ whole genome shotgun (WGS) entry which is preliminary data.</text>
</comment>
<proteinExistence type="predicted"/>
<sequence>MFAALFFVTAAPAVLAQDVTLRSRDGAIELSGTLLGFDGEFYRIDTRYGELTVDGSGVLCDGPGCPSLTDFVAELAISGSATVGTVLMPALVEAFALRVGLDAVRAPVEGGFVYELREDRTGADDGTGRVVGRFTFRISDTDRGFADLLADEADIVMALREVRPEEVAAAREAGLGTLDDANRSRVVALDAMVPVVAPGNPVTQVSLGDLARVLGGRITNWARLGGPDAPIVLHLRNEASGLSQGISDRILGPAGLDVPGTAVRHASNEALARAVAADPFGFGIASFSETGNTRALRIGGRCGFELSATRRSIKTEDYPLTAPMFLYLPARRLPALAREFLSFTRSDPAQIVIRRAGFVDQAPEEVPVELQGDRFANAIVVAMGEPGLAELKRLVSTLGPMQRLTTSFRFEPGSAQLDAQSRSNVHQLARSIEAGRYDARRLLFAGFSDRQGPAASNLKIARDRAVAVRDAVLRAAEAADFDRLTIGTDGFGEAMPMACDDTRWGREANRRVEVWVR</sequence>
<evidence type="ECO:0000313" key="4">
    <source>
        <dbReference type="EMBL" id="ETX27801.1"/>
    </source>
</evidence>
<dbReference type="InterPro" id="IPR036737">
    <property type="entry name" value="OmpA-like_sf"/>
</dbReference>
<dbReference type="Proteomes" id="UP000023430">
    <property type="component" value="Unassembled WGS sequence"/>
</dbReference>
<dbReference type="InterPro" id="IPR006665">
    <property type="entry name" value="OmpA-like"/>
</dbReference>
<dbReference type="PROSITE" id="PS51123">
    <property type="entry name" value="OMPA_2"/>
    <property type="match status" value="1"/>
</dbReference>
<keyword evidence="1" id="KW-0732">Signal</keyword>
<dbReference type="GO" id="GO:0016020">
    <property type="term" value="C:membrane"/>
    <property type="evidence" value="ECO:0007669"/>
    <property type="project" value="UniProtKB-UniRule"/>
</dbReference>
<dbReference type="AlphaFoldDB" id="X7F6S2"/>
<evidence type="ECO:0000256" key="2">
    <source>
        <dbReference type="PROSITE-ProRule" id="PRU00473"/>
    </source>
</evidence>
<dbReference type="Pfam" id="PF00691">
    <property type="entry name" value="OmpA"/>
    <property type="match status" value="1"/>
</dbReference>